<dbReference type="SUPFAM" id="SSF56801">
    <property type="entry name" value="Acetyl-CoA synthetase-like"/>
    <property type="match status" value="1"/>
</dbReference>
<evidence type="ECO:0000256" key="4">
    <source>
        <dbReference type="ARBA" id="ARBA00029454"/>
    </source>
</evidence>
<dbReference type="OrthoDB" id="429813at2759"/>
<keyword evidence="2" id="KW-0597">Phosphoprotein</keyword>
<evidence type="ECO:0000256" key="2">
    <source>
        <dbReference type="ARBA" id="ARBA00022553"/>
    </source>
</evidence>
<evidence type="ECO:0000256" key="3">
    <source>
        <dbReference type="ARBA" id="ARBA00022857"/>
    </source>
</evidence>
<dbReference type="InterPro" id="IPR013120">
    <property type="entry name" value="FAR_NAD-bd"/>
</dbReference>
<evidence type="ECO:0000259" key="6">
    <source>
        <dbReference type="Pfam" id="PF07993"/>
    </source>
</evidence>
<reference evidence="7" key="1">
    <citation type="journal article" date="2020" name="bioRxiv">
        <title>Whole genome comparisons of ergot fungi reveals the divergence and evolution of species within the genus Claviceps are the result of varying mechanisms driving genome evolution and host range expansion.</title>
        <authorList>
            <person name="Wyka S.A."/>
            <person name="Mondo S.J."/>
            <person name="Liu M."/>
            <person name="Dettman J."/>
            <person name="Nalam V."/>
            <person name="Broders K.D."/>
        </authorList>
    </citation>
    <scope>NUCLEOTIDE SEQUENCE</scope>
    <source>
        <strain evidence="7">CCC 1102</strain>
    </source>
</reference>
<gene>
    <name evidence="7" type="ORF">E4U56_000522</name>
</gene>
<dbReference type="Pfam" id="PF07993">
    <property type="entry name" value="NAD_binding_4"/>
    <property type="match status" value="1"/>
</dbReference>
<dbReference type="PANTHER" id="PTHR43439:SF2">
    <property type="entry name" value="ENZYME, PUTATIVE (JCVI)-RELATED"/>
    <property type="match status" value="1"/>
</dbReference>
<feature type="domain" description="AMP-dependent synthetase/ligase" evidence="5">
    <location>
        <begin position="41"/>
        <end position="367"/>
    </location>
</feature>
<dbReference type="InterPro" id="IPR000873">
    <property type="entry name" value="AMP-dep_synth/lig_dom"/>
</dbReference>
<dbReference type="AlphaFoldDB" id="A0A9P7MRX0"/>
<dbReference type="InterPro" id="IPR051414">
    <property type="entry name" value="Adenylate-forming_Reductase"/>
</dbReference>
<dbReference type="InterPro" id="IPR042099">
    <property type="entry name" value="ANL_N_sf"/>
</dbReference>
<dbReference type="InterPro" id="IPR006162">
    <property type="entry name" value="Ppantetheine_attach_site"/>
</dbReference>
<evidence type="ECO:0000313" key="8">
    <source>
        <dbReference type="Proteomes" id="UP000784919"/>
    </source>
</evidence>
<dbReference type="Proteomes" id="UP000784919">
    <property type="component" value="Unassembled WGS sequence"/>
</dbReference>
<dbReference type="SUPFAM" id="SSF51735">
    <property type="entry name" value="NAD(P)-binding Rossmann-fold domains"/>
    <property type="match status" value="1"/>
</dbReference>
<dbReference type="PANTHER" id="PTHR43439">
    <property type="entry name" value="PHENYLACETATE-COENZYME A LIGASE"/>
    <property type="match status" value="1"/>
</dbReference>
<keyword evidence="1" id="KW-0596">Phosphopantetheine</keyword>
<proteinExistence type="inferred from homology"/>
<protein>
    <submittedName>
        <fullName evidence="7">NRPS-like protein biosynthetic cluster</fullName>
    </submittedName>
</protein>
<evidence type="ECO:0000313" key="7">
    <source>
        <dbReference type="EMBL" id="KAG5968109.1"/>
    </source>
</evidence>
<sequence length="1058" mass="116778">MDSAVETQEIWTLSQLFHQRAIDEDQTPLLAFPRSRDGVTDFERFSGAVLYRFINGGAKALVERGFPVLDPDERIVVGVCSPTDLDYLVTIFALIKLGYIPMQISPRLAPRAMVDLLKLVQSPGQDKKKTVLLCGEGLSLEKLHSLRQDLELHLLLTREEYGQDVNEVHVPNMNDAGRYDRQCVILHSSGSTGLPTPIDYSHRKLLAAAAYAQDATAFITLPFSHALGMMSYMQAFAKRRTMFAMSGHVPQTHVTVTAALTEAKPDIVWTVPYVLKLLAEQPAGVEALRGCRFVSSGGSRLPDDVGDFLTERGVHLGMQFGSTETGLLMSSAYRSREDKAWNYLRPPPHVVPYIRFELVDQGQYECVVLAGHKGKTMSNSDQPEPNSWRTGDLFEPHPQIPNAWKFVSRMDDRIALINGEKVLPLPFESRVRAHPLVREAVMFGIDREVPGLLLFRAVDAHTDGRRVSDEEFAGLVWPAVIEANSQAESFSQVMREMVVVVPETRECPMTDKNSIKRAQVYREFDKEIEAAYQAGLHGRAQCLQLSESALEDWIVDAVRSQGFAIPDACADFFSAGMDSLQATRLRGQILRNIDLGGHEEQCTAMIAFECGNARNLAERLCAIRTGICHQKRQLDEAAMEMQALIEKYSRFSSVPPKLKVAENVKKSDSKVVVLTGATGFLGSHILAALIASKKVHKIYALIRPHHRVPDAAVALSQLAAALQDKGFADLPLDKVICVHHDLTRADNLGIEPPHLYEALKKEATHIIHCAWAVNFTIALPAFEPQIAGLHNLLSLCMQSNNRVCLQFCSSIGVAQAIQGPVVIPSSAMPSLDTGGELGYAQSKLVGERIIESAVKNHGLSAMVLRIGQIVPGRRRGAKLWNPSEAIPLMIRAAMQGKGSIKSLPILCPGRDMCDWIEADTLADTVVQLADLDAVGGDDVDSCGGSSGRYKDSVFYNLVNPRAFSWENDLLPALRDAGLVFDILSWQDWLDRLASSTDELSLNPSKKLLGFWTKQTQREGPLRFDTTVSEAASPAFRQSLRVLDGGFIGQIVDAWRRVV</sequence>
<comment type="caution">
    <text evidence="7">The sequence shown here is derived from an EMBL/GenBank/DDBJ whole genome shotgun (WGS) entry which is preliminary data.</text>
</comment>
<dbReference type="Pfam" id="PF23562">
    <property type="entry name" value="AMP-binding_C_3"/>
    <property type="match status" value="1"/>
</dbReference>
<comment type="similarity">
    <text evidence="4">Belongs to the NRP synthetase family.</text>
</comment>
<keyword evidence="3" id="KW-0521">NADP</keyword>
<accession>A0A9P7MRX0</accession>
<organism evidence="7 8">
    <name type="scientific">Claviceps arundinis</name>
    <dbReference type="NCBI Taxonomy" id="1623583"/>
    <lineage>
        <taxon>Eukaryota</taxon>
        <taxon>Fungi</taxon>
        <taxon>Dikarya</taxon>
        <taxon>Ascomycota</taxon>
        <taxon>Pezizomycotina</taxon>
        <taxon>Sordariomycetes</taxon>
        <taxon>Hypocreomycetidae</taxon>
        <taxon>Hypocreales</taxon>
        <taxon>Clavicipitaceae</taxon>
        <taxon>Claviceps</taxon>
    </lineage>
</organism>
<dbReference type="Gene3D" id="3.40.50.12780">
    <property type="entry name" value="N-terminal domain of ligase-like"/>
    <property type="match status" value="1"/>
</dbReference>
<name>A0A9P7MRX0_9HYPO</name>
<dbReference type="Gene3D" id="3.40.50.720">
    <property type="entry name" value="NAD(P)-binding Rossmann-like Domain"/>
    <property type="match status" value="1"/>
</dbReference>
<dbReference type="EMBL" id="SRPS01000110">
    <property type="protein sequence ID" value="KAG5968109.1"/>
    <property type="molecule type" value="Genomic_DNA"/>
</dbReference>
<dbReference type="Pfam" id="PF00501">
    <property type="entry name" value="AMP-binding"/>
    <property type="match status" value="1"/>
</dbReference>
<evidence type="ECO:0000256" key="1">
    <source>
        <dbReference type="ARBA" id="ARBA00022450"/>
    </source>
</evidence>
<feature type="domain" description="Thioester reductase (TE)" evidence="6">
    <location>
        <begin position="674"/>
        <end position="922"/>
    </location>
</feature>
<evidence type="ECO:0000259" key="5">
    <source>
        <dbReference type="Pfam" id="PF00501"/>
    </source>
</evidence>
<dbReference type="PROSITE" id="PS00012">
    <property type="entry name" value="PHOSPHOPANTETHEINE"/>
    <property type="match status" value="1"/>
</dbReference>
<dbReference type="InterPro" id="IPR036291">
    <property type="entry name" value="NAD(P)-bd_dom_sf"/>
</dbReference>